<dbReference type="InterPro" id="IPR011022">
    <property type="entry name" value="Arrestin_C-like"/>
</dbReference>
<sequence>MVKGNRIEFELDQPEIILRGMVDEASGTIFSGTLVVNLSESIRVKGLSMSLTGCEHLEWDYHSDDLLATFHRETDGRKVETWEAGRHEFPFSLVFPGTLPETISIPYANVTYTLKATLRRTGIMSNLSAKREVLVKRDLTMDGGFGTGAIDVENRWRDKLDFHIVADADTFVPGDEMMAKFTFQPLVKNIHLTKIGVLLKEYVRCHTPMGDAEKMVSRAVAFSEVYVAPTTPRSESAVPLSSGSEAVPPMTHSNTSPCMAGEIRPPMQAHTSTHSGPSSVFGSLISHYHSTHSSNNSSSVNLPSSSSSRLQQSPRFGGISLLPLDHGHPSLAKYDKSAGASGSRTPTCAPPGIDLTHAVEESIRLKVPEAFKRLQYDHISSYIEVTHKLKFSIHFKDPDNHPHTLWISVPVSIVPVIAGSTTHGALDERVAVGTADPNPPTYDELLSEVNSAASSIAPLSRPPTASLRSTDDSPVESVPPSDTEGAAEQQPVPSIDVVGAGSRSSSDSEPRIIVPPAYSCRRQSRNHLMVDGDRPQVHPVALQNFLRRSVVMFPASTEATPVHSPSGSPMASPLMKATADNMLPSLATYTMASPSGSLQDQSRLADDLSVLNIRMPERTHPHTK</sequence>
<dbReference type="PANTHER" id="PTHR11188">
    <property type="entry name" value="ARRESTIN DOMAIN CONTAINING PROTEIN"/>
    <property type="match status" value="1"/>
</dbReference>
<organism evidence="3 4">
    <name type="scientific">Linderina pennispora</name>
    <dbReference type="NCBI Taxonomy" id="61395"/>
    <lineage>
        <taxon>Eukaryota</taxon>
        <taxon>Fungi</taxon>
        <taxon>Fungi incertae sedis</taxon>
        <taxon>Zoopagomycota</taxon>
        <taxon>Kickxellomycotina</taxon>
        <taxon>Kickxellomycetes</taxon>
        <taxon>Kickxellales</taxon>
        <taxon>Kickxellaceae</taxon>
        <taxon>Linderina</taxon>
    </lineage>
</organism>
<evidence type="ECO:0000256" key="1">
    <source>
        <dbReference type="SAM" id="MobiDB-lite"/>
    </source>
</evidence>
<protein>
    <recommendedName>
        <fullName evidence="2">Arrestin C-terminal-like domain-containing protein</fullName>
    </recommendedName>
</protein>
<dbReference type="PANTHER" id="PTHR11188:SF17">
    <property type="entry name" value="FI21816P1"/>
    <property type="match status" value="1"/>
</dbReference>
<dbReference type="GO" id="GO:0005829">
    <property type="term" value="C:cytosol"/>
    <property type="evidence" value="ECO:0007669"/>
    <property type="project" value="TreeGrafter"/>
</dbReference>
<evidence type="ECO:0000313" key="3">
    <source>
        <dbReference type="EMBL" id="ORX74590.1"/>
    </source>
</evidence>
<dbReference type="InterPro" id="IPR014756">
    <property type="entry name" value="Ig_E-set"/>
</dbReference>
<dbReference type="Proteomes" id="UP000193922">
    <property type="component" value="Unassembled WGS sequence"/>
</dbReference>
<proteinExistence type="predicted"/>
<dbReference type="InterPro" id="IPR011021">
    <property type="entry name" value="Arrestin-like_N"/>
</dbReference>
<dbReference type="EMBL" id="MCFD01000001">
    <property type="protein sequence ID" value="ORX74590.1"/>
    <property type="molecule type" value="Genomic_DNA"/>
</dbReference>
<dbReference type="GO" id="GO:0030674">
    <property type="term" value="F:protein-macromolecule adaptor activity"/>
    <property type="evidence" value="ECO:0007669"/>
    <property type="project" value="TreeGrafter"/>
</dbReference>
<dbReference type="OrthoDB" id="2333384at2759"/>
<keyword evidence="4" id="KW-1185">Reference proteome</keyword>
<dbReference type="InterPro" id="IPR050357">
    <property type="entry name" value="Arrestin_domain-protein"/>
</dbReference>
<comment type="caution">
    <text evidence="3">The sequence shown here is derived from an EMBL/GenBank/DDBJ whole genome shotgun (WGS) entry which is preliminary data.</text>
</comment>
<dbReference type="RefSeq" id="XP_040747801.1">
    <property type="nucleotide sequence ID" value="XM_040886243.1"/>
</dbReference>
<dbReference type="Gene3D" id="2.60.40.640">
    <property type="match status" value="1"/>
</dbReference>
<dbReference type="GeneID" id="63802891"/>
<accession>A0A1Y1WLY8</accession>
<dbReference type="SMART" id="SM01017">
    <property type="entry name" value="Arrestin_C"/>
    <property type="match status" value="1"/>
</dbReference>
<dbReference type="GO" id="GO:0031625">
    <property type="term" value="F:ubiquitin protein ligase binding"/>
    <property type="evidence" value="ECO:0007669"/>
    <property type="project" value="TreeGrafter"/>
</dbReference>
<dbReference type="AlphaFoldDB" id="A0A1Y1WLY8"/>
<feature type="domain" description="Arrestin C-terminal-like" evidence="2">
    <location>
        <begin position="156"/>
        <end position="416"/>
    </location>
</feature>
<feature type="compositionally biased region" description="Polar residues" evidence="1">
    <location>
        <begin position="269"/>
        <end position="281"/>
    </location>
</feature>
<evidence type="ECO:0000259" key="2">
    <source>
        <dbReference type="SMART" id="SM01017"/>
    </source>
</evidence>
<feature type="region of interest" description="Disordered" evidence="1">
    <location>
        <begin position="332"/>
        <end position="351"/>
    </location>
</feature>
<feature type="compositionally biased region" description="Low complexity" evidence="1">
    <location>
        <begin position="286"/>
        <end position="308"/>
    </location>
</feature>
<feature type="region of interest" description="Disordered" evidence="1">
    <location>
        <begin position="454"/>
        <end position="519"/>
    </location>
</feature>
<dbReference type="Pfam" id="PF00339">
    <property type="entry name" value="Arrestin_N"/>
    <property type="match status" value="1"/>
</dbReference>
<feature type="compositionally biased region" description="Polar residues" evidence="1">
    <location>
        <begin position="233"/>
        <end position="244"/>
    </location>
</feature>
<name>A0A1Y1WLY8_9FUNG</name>
<dbReference type="InterPro" id="IPR014752">
    <property type="entry name" value="Arrestin-like_C"/>
</dbReference>
<gene>
    <name evidence="3" type="ORF">DL89DRAFT_264425</name>
</gene>
<dbReference type="GO" id="GO:0070086">
    <property type="term" value="P:ubiquitin-dependent endocytosis"/>
    <property type="evidence" value="ECO:0007669"/>
    <property type="project" value="TreeGrafter"/>
</dbReference>
<feature type="region of interest" description="Disordered" evidence="1">
    <location>
        <begin position="233"/>
        <end position="321"/>
    </location>
</feature>
<dbReference type="GO" id="GO:0005886">
    <property type="term" value="C:plasma membrane"/>
    <property type="evidence" value="ECO:0007669"/>
    <property type="project" value="TreeGrafter"/>
</dbReference>
<dbReference type="SUPFAM" id="SSF81296">
    <property type="entry name" value="E set domains"/>
    <property type="match status" value="1"/>
</dbReference>
<reference evidence="3 4" key="1">
    <citation type="submission" date="2016-07" db="EMBL/GenBank/DDBJ databases">
        <title>Pervasive Adenine N6-methylation of Active Genes in Fungi.</title>
        <authorList>
            <consortium name="DOE Joint Genome Institute"/>
            <person name="Mondo S.J."/>
            <person name="Dannebaum R.O."/>
            <person name="Kuo R.C."/>
            <person name="Labutti K."/>
            <person name="Haridas S."/>
            <person name="Kuo A."/>
            <person name="Salamov A."/>
            <person name="Ahrendt S.R."/>
            <person name="Lipzen A."/>
            <person name="Sullivan W."/>
            <person name="Andreopoulos W.B."/>
            <person name="Clum A."/>
            <person name="Lindquist E."/>
            <person name="Daum C."/>
            <person name="Ramamoorthy G.K."/>
            <person name="Gryganskyi A."/>
            <person name="Culley D."/>
            <person name="Magnuson J.K."/>
            <person name="James T.Y."/>
            <person name="O'Malley M.A."/>
            <person name="Stajich J.E."/>
            <person name="Spatafora J.W."/>
            <person name="Visel A."/>
            <person name="Grigoriev I.V."/>
        </authorList>
    </citation>
    <scope>NUCLEOTIDE SEQUENCE [LARGE SCALE GENOMIC DNA]</scope>
    <source>
        <strain evidence="3 4">ATCC 12442</strain>
    </source>
</reference>
<evidence type="ECO:0000313" key="4">
    <source>
        <dbReference type="Proteomes" id="UP000193922"/>
    </source>
</evidence>
<dbReference type="STRING" id="61395.A0A1Y1WLY8"/>